<evidence type="ECO:0000313" key="2">
    <source>
        <dbReference type="EMBL" id="QHU12520.1"/>
    </source>
</evidence>
<sequence length="336" mass="36305">MSIKITPKMFATLDSNVQAAISSLVEVKPKRVLSPEHLAKLKAGRETKQALKRLAKLATAEDETLPESIPVIESVAVTVPETEPVAAVEQKKRGPKPLASKTPEELATHKARVAERKAEREAKNLAEPVLPEPVLVVELAEVKPKRTLSAEHLAKLKAGREAAKAKKLAASPEPEPEPKPKRTLSPEHLAKLKAGREAAKSKKPVSPEAPRPTIEIPLDSVIPDEPVVAEPVVAEPVVAEPVVAEPVVAEPVVTEPVVSIPEELAAHKAAKVTFKEPVTEVQPTVAEPKKRGPKPLASKTPEELLAHKLKLEERRAIRKNSTQLLPLLPLFKLKSA</sequence>
<evidence type="ECO:0000256" key="1">
    <source>
        <dbReference type="SAM" id="MobiDB-lite"/>
    </source>
</evidence>
<reference evidence="2" key="1">
    <citation type="journal article" date="2020" name="Nature">
        <title>Giant virus diversity and host interactions through global metagenomics.</title>
        <authorList>
            <person name="Schulz F."/>
            <person name="Roux S."/>
            <person name="Paez-Espino D."/>
            <person name="Jungbluth S."/>
            <person name="Walsh D.A."/>
            <person name="Denef V.J."/>
            <person name="McMahon K.D."/>
            <person name="Konstantinidis K.T."/>
            <person name="Eloe-Fadrosh E.A."/>
            <person name="Kyrpides N.C."/>
            <person name="Woyke T."/>
        </authorList>
    </citation>
    <scope>NUCLEOTIDE SEQUENCE</scope>
    <source>
        <strain evidence="2">GVMAG-S-1101171-110</strain>
    </source>
</reference>
<feature type="compositionally biased region" description="Basic and acidic residues" evidence="1">
    <location>
        <begin position="176"/>
        <end position="200"/>
    </location>
</feature>
<accession>A0A6C0K6T9</accession>
<name>A0A6C0K6T9_9ZZZZ</name>
<protein>
    <submittedName>
        <fullName evidence="2">Uncharacterized protein</fullName>
    </submittedName>
</protein>
<organism evidence="2">
    <name type="scientific">viral metagenome</name>
    <dbReference type="NCBI Taxonomy" id="1070528"/>
    <lineage>
        <taxon>unclassified sequences</taxon>
        <taxon>metagenomes</taxon>
        <taxon>organismal metagenomes</taxon>
    </lineage>
</organism>
<proteinExistence type="predicted"/>
<feature type="region of interest" description="Disordered" evidence="1">
    <location>
        <begin position="159"/>
        <end position="217"/>
    </location>
</feature>
<dbReference type="EMBL" id="MN740801">
    <property type="protein sequence ID" value="QHU12520.1"/>
    <property type="molecule type" value="Genomic_DNA"/>
</dbReference>
<feature type="region of interest" description="Disordered" evidence="1">
    <location>
        <begin position="278"/>
        <end position="302"/>
    </location>
</feature>
<dbReference type="AlphaFoldDB" id="A0A6C0K6T9"/>